<dbReference type="FunFam" id="2.60.40.3110:FF:000001">
    <property type="entry name" value="Putative fimbrial outer membrane usher"/>
    <property type="match status" value="1"/>
</dbReference>
<dbReference type="InterPro" id="IPR025949">
    <property type="entry name" value="PapC-like_C"/>
</dbReference>
<dbReference type="SUPFAM" id="SSF141729">
    <property type="entry name" value="FimD N-terminal domain-like"/>
    <property type="match status" value="1"/>
</dbReference>
<dbReference type="Pfam" id="PF13954">
    <property type="entry name" value="PapC_N"/>
    <property type="match status" value="1"/>
</dbReference>
<dbReference type="Gene3D" id="3.10.20.410">
    <property type="match status" value="1"/>
</dbReference>
<protein>
    <submittedName>
        <fullName evidence="14">Fimbrial biogenesis outer membrane usher protein</fullName>
    </submittedName>
</protein>
<dbReference type="PANTHER" id="PTHR30451">
    <property type="entry name" value="OUTER MEMBRANE USHER PROTEIN"/>
    <property type="match status" value="1"/>
</dbReference>
<dbReference type="GO" id="GO:0009297">
    <property type="term" value="P:pilus assembly"/>
    <property type="evidence" value="ECO:0007669"/>
    <property type="project" value="InterPro"/>
</dbReference>
<keyword evidence="5 10" id="KW-1029">Fimbrium biogenesis</keyword>
<keyword evidence="4" id="KW-1134">Transmembrane beta strand</keyword>
<keyword evidence="8 10" id="KW-0472">Membrane</keyword>
<name>A0AAI9DCE9_PROST</name>
<proteinExistence type="inferred from homology"/>
<evidence type="ECO:0000256" key="10">
    <source>
        <dbReference type="RuleBase" id="RU003884"/>
    </source>
</evidence>
<reference evidence="14" key="1">
    <citation type="submission" date="2024-02" db="EMBL/GenBank/DDBJ databases">
        <authorList>
            <consortium name="Clinical and Environmental Microbiology Branch: Whole genome sequencing antimicrobial resistance pathogens in the healthcare setting"/>
        </authorList>
    </citation>
    <scope>NUCLEOTIDE SEQUENCE</scope>
    <source>
        <strain evidence="14">2021GO-0154</strain>
    </source>
</reference>
<dbReference type="Pfam" id="PF00577">
    <property type="entry name" value="Usher"/>
    <property type="match status" value="1"/>
</dbReference>
<dbReference type="GO" id="GO:0015473">
    <property type="term" value="F:fimbrial usher porin activity"/>
    <property type="evidence" value="ECO:0007669"/>
    <property type="project" value="InterPro"/>
</dbReference>
<dbReference type="Gene3D" id="2.60.40.2610">
    <property type="entry name" value="Outer membrane usher protein FimD, plug domain"/>
    <property type="match status" value="1"/>
</dbReference>
<dbReference type="AlphaFoldDB" id="A0AAI9DCE9"/>
<keyword evidence="3 10" id="KW-0813">Transport</keyword>
<evidence type="ECO:0000256" key="4">
    <source>
        <dbReference type="ARBA" id="ARBA00022452"/>
    </source>
</evidence>
<gene>
    <name evidence="14" type="ORF">RG298_004021</name>
</gene>
<keyword evidence="9 10" id="KW-0998">Cell outer membrane</keyword>
<dbReference type="InterPro" id="IPR042186">
    <property type="entry name" value="FimD_plug_dom"/>
</dbReference>
<dbReference type="InterPro" id="IPR000015">
    <property type="entry name" value="Fimb_usher"/>
</dbReference>
<evidence type="ECO:0000256" key="2">
    <source>
        <dbReference type="ARBA" id="ARBA00008064"/>
    </source>
</evidence>
<comment type="caution">
    <text evidence="14">The sequence shown here is derived from an EMBL/GenBank/DDBJ whole genome shotgun (WGS) entry which is preliminary data.</text>
</comment>
<dbReference type="PANTHER" id="PTHR30451:SF21">
    <property type="entry name" value="FIMBRIAL USHER DOMAIN-CONTAINING PROTEIN YDET-RELATED"/>
    <property type="match status" value="1"/>
</dbReference>
<dbReference type="PROSITE" id="PS01151">
    <property type="entry name" value="FIMBRIAL_USHER"/>
    <property type="match status" value="1"/>
</dbReference>
<organism evidence="14">
    <name type="scientific">Providencia stuartii</name>
    <dbReference type="NCBI Taxonomy" id="588"/>
    <lineage>
        <taxon>Bacteria</taxon>
        <taxon>Pseudomonadati</taxon>
        <taxon>Pseudomonadota</taxon>
        <taxon>Gammaproteobacteria</taxon>
        <taxon>Enterobacterales</taxon>
        <taxon>Morganellaceae</taxon>
        <taxon>Providencia</taxon>
    </lineage>
</organism>
<dbReference type="InterPro" id="IPR025885">
    <property type="entry name" value="PapC_N"/>
</dbReference>
<feature type="domain" description="PapC-like C-terminal" evidence="12">
    <location>
        <begin position="787"/>
        <end position="854"/>
    </location>
</feature>
<evidence type="ECO:0000256" key="6">
    <source>
        <dbReference type="ARBA" id="ARBA00022692"/>
    </source>
</evidence>
<feature type="domain" description="PapC N-terminal" evidence="13">
    <location>
        <begin position="41"/>
        <end position="186"/>
    </location>
</feature>
<dbReference type="Gene3D" id="2.60.40.2070">
    <property type="match status" value="1"/>
</dbReference>
<keyword evidence="7 11" id="KW-0732">Signal</keyword>
<keyword evidence="6 10" id="KW-0812">Transmembrane</keyword>
<evidence type="ECO:0000256" key="5">
    <source>
        <dbReference type="ARBA" id="ARBA00022558"/>
    </source>
</evidence>
<comment type="subcellular location">
    <subcellularLocation>
        <location evidence="1 10">Cell outer membrane</location>
        <topology evidence="1 10">Multi-pass membrane protein</topology>
    </subcellularLocation>
</comment>
<evidence type="ECO:0000256" key="1">
    <source>
        <dbReference type="ARBA" id="ARBA00004571"/>
    </source>
</evidence>
<evidence type="ECO:0000256" key="7">
    <source>
        <dbReference type="ARBA" id="ARBA00022729"/>
    </source>
</evidence>
<feature type="signal peptide" evidence="11">
    <location>
        <begin position="1"/>
        <end position="38"/>
    </location>
</feature>
<evidence type="ECO:0000259" key="12">
    <source>
        <dbReference type="Pfam" id="PF13953"/>
    </source>
</evidence>
<evidence type="ECO:0000256" key="9">
    <source>
        <dbReference type="ARBA" id="ARBA00023237"/>
    </source>
</evidence>
<dbReference type="EMBL" id="ABMABF030000018">
    <property type="protein sequence ID" value="EMJ5136227.1"/>
    <property type="molecule type" value="Genomic_DNA"/>
</dbReference>
<dbReference type="InterPro" id="IPR037224">
    <property type="entry name" value="PapC_N_sf"/>
</dbReference>
<sequence length="874" mass="95087">MLDNPLKTSSRKKNRPVLLRVSLLSSSIALLFSPTVQGKDYFDPSFLTLSGEKSVVDLSAFSHEGGVAEGQYTLSVFVNQQDMGQFTLSFEKNSQNKLVPQLTSKLLQEWGVNIHQIPTLKSYPLTDTIPDLSIVIPQSTTTLDLARLRLDISIPQVAMDPKYVRYGSPELWEDGITALLFNYNVSAGKNRNHSNGGHTSQTDNIYASVRAGANAGAWRLRSMMTYTRFAYSGLANSTNKTQQKTQFSNTYLSRDLKEIRSTILLGETHSGGDIFDSVPFKGLKLVSNEQMLPNQLRGYAPAISGVANSNARITVRQNGNIVYETYVAPGPFYINDIQQAGLSGDYDVMVTEADGAERRFIVPYSALPMMLRPGGWKYELTAGRYNGNLTQGSRQSDFILATGVYGLPSDMTLYGGMLLGKDYQAGSFGSGISLGDIGAISADVTTSAAKFQYGQIHTERQTGQSYRVRYSKSLMSTGTSVDLTALRYSTEHFYSFSEFNSEGYRLEDGVSPWTLQRRRSSLQTQLNQQLGSYGNLRFRANKDDYWGHNKTLTGLSLGYSGSVKGVSFGVNYNIDRIKDNHGTWPENRQISANISIPFRLFGHASELQSIYATSTISHDNHGRTQNQVGISGSMIDNAMSYSVSQSWGNQGEVANSNANIGYQGSKGSISTGYSYSRDSNAINMNASGGVLVHRHGITLSRSMGESVALVSAPGASGAILSSGNATVDWRGYAVAPYLSDYMKNSVGIDPSTLPEGVDIIHSSTNVYPTKGAVVKVDISTRIGYQALFSLKQASQKSVPFGAVATLVGTTKQDDVNSIVGDHGQVYLSGLPEEGTLHVVWGNSPETQCTVDYTLANLAVEPDMPIRQAAFSCLP</sequence>
<evidence type="ECO:0000259" key="13">
    <source>
        <dbReference type="Pfam" id="PF13954"/>
    </source>
</evidence>
<comment type="similarity">
    <text evidence="2 10">Belongs to the fimbrial export usher family.</text>
</comment>
<dbReference type="InterPro" id="IPR043142">
    <property type="entry name" value="PapC-like_C_sf"/>
</dbReference>
<accession>A0AAI9DCE9</accession>
<evidence type="ECO:0000256" key="8">
    <source>
        <dbReference type="ARBA" id="ARBA00023136"/>
    </source>
</evidence>
<dbReference type="GO" id="GO:0009279">
    <property type="term" value="C:cell outer membrane"/>
    <property type="evidence" value="ECO:0007669"/>
    <property type="project" value="UniProtKB-SubCell"/>
</dbReference>
<dbReference type="InterPro" id="IPR018030">
    <property type="entry name" value="Fimbrial_membr_usher_CS"/>
</dbReference>
<feature type="chain" id="PRO_5042594123" evidence="11">
    <location>
        <begin position="39"/>
        <end position="874"/>
    </location>
</feature>
<dbReference type="Gene3D" id="2.60.40.3110">
    <property type="match status" value="1"/>
</dbReference>
<dbReference type="Pfam" id="PF13953">
    <property type="entry name" value="PapC_C"/>
    <property type="match status" value="1"/>
</dbReference>
<evidence type="ECO:0000256" key="11">
    <source>
        <dbReference type="SAM" id="SignalP"/>
    </source>
</evidence>
<evidence type="ECO:0000313" key="14">
    <source>
        <dbReference type="EMBL" id="EMJ5136227.1"/>
    </source>
</evidence>
<evidence type="ECO:0000256" key="3">
    <source>
        <dbReference type="ARBA" id="ARBA00022448"/>
    </source>
</evidence>